<dbReference type="EMBL" id="SMBT01000006">
    <property type="protein sequence ID" value="TCU86218.1"/>
    <property type="molecule type" value="Genomic_DNA"/>
</dbReference>
<gene>
    <name evidence="3" type="ORF">EV682_106102</name>
    <name evidence="2" type="ORF">NCTC11159_03168</name>
</gene>
<dbReference type="RefSeq" id="WP_099398954.1">
    <property type="nucleotide sequence ID" value="NZ_CAWOLO010000006.1"/>
</dbReference>
<keyword evidence="5" id="KW-1185">Reference proteome</keyword>
<dbReference type="Gene3D" id="1.20.5.300">
    <property type="match status" value="1"/>
</dbReference>
<reference evidence="3 5" key="2">
    <citation type="submission" date="2019-03" db="EMBL/GenBank/DDBJ databases">
        <title>Genomic Encyclopedia of Type Strains, Phase IV (KMG-IV): sequencing the most valuable type-strain genomes for metagenomic binning, comparative biology and taxonomic classification.</title>
        <authorList>
            <person name="Goeker M."/>
        </authorList>
    </citation>
    <scope>NUCLEOTIDE SEQUENCE [LARGE SCALE GENOMIC DNA]</scope>
    <source>
        <strain evidence="3 5">DSM 3764</strain>
    </source>
</reference>
<dbReference type="OrthoDB" id="5297107at2"/>
<name>A0A377SVW5_9NEIS</name>
<accession>A0A377SVW5</accession>
<dbReference type="InterPro" id="IPR007236">
    <property type="entry name" value="SlyX"/>
</dbReference>
<sequence>MNLESRITELEIKLALQDELLEELNRIVATQQQQMDQVVNELRWLQQQEPSGPAQKSLFDEVPPHY</sequence>
<dbReference type="PANTHER" id="PTHR36508:SF1">
    <property type="entry name" value="PROTEIN SLYX"/>
    <property type="match status" value="1"/>
</dbReference>
<dbReference type="EMBL" id="UGHR01000003">
    <property type="protein sequence ID" value="STR44629.1"/>
    <property type="molecule type" value="Genomic_DNA"/>
</dbReference>
<evidence type="ECO:0000313" key="4">
    <source>
        <dbReference type="Proteomes" id="UP000255108"/>
    </source>
</evidence>
<proteinExistence type="predicted"/>
<keyword evidence="1" id="KW-0175">Coiled coil</keyword>
<feature type="coiled-coil region" evidence="1">
    <location>
        <begin position="7"/>
        <end position="48"/>
    </location>
</feature>
<dbReference type="Proteomes" id="UP000255108">
    <property type="component" value="Unassembled WGS sequence"/>
</dbReference>
<dbReference type="PANTHER" id="PTHR36508">
    <property type="entry name" value="PROTEIN SLYX"/>
    <property type="match status" value="1"/>
</dbReference>
<reference evidence="2 4" key="1">
    <citation type="submission" date="2018-06" db="EMBL/GenBank/DDBJ databases">
        <authorList>
            <consortium name="Pathogen Informatics"/>
            <person name="Doyle S."/>
        </authorList>
    </citation>
    <scope>NUCLEOTIDE SEQUENCE [LARGE SCALE GENOMIC DNA]</scope>
    <source>
        <strain evidence="2 4">NCTC11159</strain>
    </source>
</reference>
<evidence type="ECO:0000256" key="1">
    <source>
        <dbReference type="SAM" id="Coils"/>
    </source>
</evidence>
<evidence type="ECO:0000313" key="2">
    <source>
        <dbReference type="EMBL" id="STR44629.1"/>
    </source>
</evidence>
<evidence type="ECO:0000313" key="5">
    <source>
        <dbReference type="Proteomes" id="UP000295794"/>
    </source>
</evidence>
<protein>
    <submittedName>
        <fullName evidence="2 3">SlyX</fullName>
    </submittedName>
</protein>
<organism evidence="2 4">
    <name type="scientific">Iodobacter fluviatilis</name>
    <dbReference type="NCBI Taxonomy" id="537"/>
    <lineage>
        <taxon>Bacteria</taxon>
        <taxon>Pseudomonadati</taxon>
        <taxon>Pseudomonadota</taxon>
        <taxon>Betaproteobacteria</taxon>
        <taxon>Neisseriales</taxon>
        <taxon>Chitinibacteraceae</taxon>
        <taxon>Iodobacter</taxon>
    </lineage>
</organism>
<dbReference type="Pfam" id="PF04102">
    <property type="entry name" value="SlyX"/>
    <property type="match status" value="1"/>
</dbReference>
<dbReference type="AlphaFoldDB" id="A0A377SVW5"/>
<evidence type="ECO:0000313" key="3">
    <source>
        <dbReference type="EMBL" id="TCU86218.1"/>
    </source>
</evidence>
<dbReference type="Proteomes" id="UP000295794">
    <property type="component" value="Unassembled WGS sequence"/>
</dbReference>